<comment type="caution">
    <text evidence="2">The sequence shown here is derived from an EMBL/GenBank/DDBJ whole genome shotgun (WGS) entry which is preliminary data.</text>
</comment>
<dbReference type="Proteomes" id="UP000011910">
    <property type="component" value="Unassembled WGS sequence"/>
</dbReference>
<accession>M7N1K4</accession>
<keyword evidence="1" id="KW-1133">Transmembrane helix</keyword>
<keyword evidence="1" id="KW-0812">Transmembrane</keyword>
<name>M7N1K4_9BACT</name>
<proteinExistence type="predicted"/>
<evidence type="ECO:0000313" key="3">
    <source>
        <dbReference type="Proteomes" id="UP000011910"/>
    </source>
</evidence>
<dbReference type="RefSeq" id="WP_009197076.1">
    <property type="nucleotide sequence ID" value="NZ_AODQ01000138.1"/>
</dbReference>
<dbReference type="EMBL" id="AODQ01000138">
    <property type="protein sequence ID" value="EMR01172.1"/>
    <property type="molecule type" value="Genomic_DNA"/>
</dbReference>
<sequence>MEQLIRLTLLAAIGGCFAMFIFVSATEGLAMGVLAGLMSFGNIILPTLLAVVLHRLLTAKIGLQNDIGTVLLQGIALYVLMMVAIISWAVGEAAIFYTLTWTESKAVYGKEFAGFQPVVLAEAFLIPALHLFLKKESQPSG</sequence>
<dbReference type="AlphaFoldDB" id="M7N1K4"/>
<keyword evidence="1" id="KW-0472">Membrane</keyword>
<feature type="transmembrane region" description="Helical" evidence="1">
    <location>
        <begin position="75"/>
        <end position="100"/>
    </location>
</feature>
<evidence type="ECO:0000313" key="2">
    <source>
        <dbReference type="EMBL" id="EMR01172.1"/>
    </source>
</evidence>
<feature type="transmembrane region" description="Helical" evidence="1">
    <location>
        <begin position="7"/>
        <end position="25"/>
    </location>
</feature>
<organism evidence="2 3">
    <name type="scientific">Cesiribacter andamanensis AMV16</name>
    <dbReference type="NCBI Taxonomy" id="1279009"/>
    <lineage>
        <taxon>Bacteria</taxon>
        <taxon>Pseudomonadati</taxon>
        <taxon>Bacteroidota</taxon>
        <taxon>Cytophagia</taxon>
        <taxon>Cytophagales</taxon>
        <taxon>Cesiribacteraceae</taxon>
        <taxon>Cesiribacter</taxon>
    </lineage>
</organism>
<keyword evidence="3" id="KW-1185">Reference proteome</keyword>
<gene>
    <name evidence="2" type="ORF">ADICEAN_03697</name>
</gene>
<feature type="transmembrane region" description="Helical" evidence="1">
    <location>
        <begin position="31"/>
        <end position="54"/>
    </location>
</feature>
<feature type="transmembrane region" description="Helical" evidence="1">
    <location>
        <begin position="112"/>
        <end position="133"/>
    </location>
</feature>
<reference evidence="2 3" key="1">
    <citation type="journal article" date="2013" name="Genome Announc.">
        <title>Draft Genome Sequence of Cesiribacter andamanensis Strain AMV16T, Isolated from a Soil Sample from a Mud Volcano in the Andaman Islands, India.</title>
        <authorList>
            <person name="Shivaji S."/>
            <person name="Ara S."/>
            <person name="Begum Z."/>
            <person name="Srinivas T.N."/>
            <person name="Singh A."/>
            <person name="Kumar Pinnaka A."/>
        </authorList>
    </citation>
    <scope>NUCLEOTIDE SEQUENCE [LARGE SCALE GENOMIC DNA]</scope>
    <source>
        <strain evidence="2 3">AMV16</strain>
    </source>
</reference>
<evidence type="ECO:0000256" key="1">
    <source>
        <dbReference type="SAM" id="Phobius"/>
    </source>
</evidence>
<dbReference type="STRING" id="1279009.ADICEAN_03697"/>
<protein>
    <submittedName>
        <fullName evidence="2">Uncharacterized protein</fullName>
    </submittedName>
</protein>